<dbReference type="InterPro" id="IPR001387">
    <property type="entry name" value="Cro/C1-type_HTH"/>
</dbReference>
<dbReference type="Gene3D" id="1.10.260.40">
    <property type="entry name" value="lambda repressor-like DNA-binding domains"/>
    <property type="match status" value="1"/>
</dbReference>
<dbReference type="InterPro" id="IPR010982">
    <property type="entry name" value="Lambda_DNA-bd_dom_sf"/>
</dbReference>
<evidence type="ECO:0000313" key="2">
    <source>
        <dbReference type="Proteomes" id="UP000620262"/>
    </source>
</evidence>
<dbReference type="CDD" id="cd00093">
    <property type="entry name" value="HTH_XRE"/>
    <property type="match status" value="1"/>
</dbReference>
<organism evidence="1 2">
    <name type="scientific">Rhizobium viscosum</name>
    <name type="common">Arthrobacter viscosus</name>
    <dbReference type="NCBI Taxonomy" id="1673"/>
    <lineage>
        <taxon>Bacteria</taxon>
        <taxon>Pseudomonadati</taxon>
        <taxon>Pseudomonadota</taxon>
        <taxon>Alphaproteobacteria</taxon>
        <taxon>Hyphomicrobiales</taxon>
        <taxon>Rhizobiaceae</taxon>
        <taxon>Rhizobium/Agrobacterium group</taxon>
        <taxon>Rhizobium</taxon>
    </lineage>
</organism>
<dbReference type="Proteomes" id="UP000620262">
    <property type="component" value="Unassembled WGS sequence"/>
</dbReference>
<gene>
    <name evidence="1" type="ORF">H4W29_000037</name>
</gene>
<dbReference type="RefSeq" id="WP_192727165.1">
    <property type="nucleotide sequence ID" value="NZ_BAAAVL010000003.1"/>
</dbReference>
<accession>A0ABR9II53</accession>
<name>A0ABR9II53_RHIVS</name>
<dbReference type="SUPFAM" id="SSF47413">
    <property type="entry name" value="lambda repressor-like DNA-binding domains"/>
    <property type="match status" value="1"/>
</dbReference>
<keyword evidence="2" id="KW-1185">Reference proteome</keyword>
<proteinExistence type="predicted"/>
<reference evidence="1 2" key="1">
    <citation type="submission" date="2020-10" db="EMBL/GenBank/DDBJ databases">
        <title>Sequencing the genomes of 1000 actinobacteria strains.</title>
        <authorList>
            <person name="Klenk H.-P."/>
        </authorList>
    </citation>
    <scope>NUCLEOTIDE SEQUENCE [LARGE SCALE GENOMIC DNA]</scope>
    <source>
        <strain evidence="1 2">DSM 7307</strain>
    </source>
</reference>
<evidence type="ECO:0000313" key="1">
    <source>
        <dbReference type="EMBL" id="MBE1502856.1"/>
    </source>
</evidence>
<comment type="caution">
    <text evidence="1">The sequence shown here is derived from an EMBL/GenBank/DDBJ whole genome shotgun (WGS) entry which is preliminary data.</text>
</comment>
<protein>
    <submittedName>
        <fullName evidence="1">Transcriptional regulator with XRE-family HTH domain</fullName>
    </submittedName>
</protein>
<dbReference type="EMBL" id="JADBEC010000001">
    <property type="protein sequence ID" value="MBE1502856.1"/>
    <property type="molecule type" value="Genomic_DNA"/>
</dbReference>
<sequence>MSDISPMDDFDHITGRQLAAARALLGIGQVELASRANISAPTLRRMEASEGAAEGMRNNVASVIGVLEAGGITFLDGNYSGSGGPGVRLTQPAGASIDMQERETIQYREFYENDAPPGAGG</sequence>